<reference evidence="12" key="1">
    <citation type="submission" date="2013-07" db="EMBL/GenBank/DDBJ databases">
        <title>Midgut Transcriptome Profiling of Anoplphora glabripennis, a Lignocellulose Degrading, Wood-Boring Cerambycid.</title>
        <authorList>
            <person name="Scully E.D."/>
            <person name="Hoover K."/>
            <person name="Carlson J.E."/>
            <person name="Tien M."/>
            <person name="Geib S.M."/>
        </authorList>
    </citation>
    <scope>NUCLEOTIDE SEQUENCE</scope>
</reference>
<keyword evidence="3 9" id="KW-0863">Zinc-finger</keyword>
<dbReference type="CDD" id="cd00202">
    <property type="entry name" value="ZnF_GATA"/>
    <property type="match status" value="1"/>
</dbReference>
<dbReference type="InterPro" id="IPR013088">
    <property type="entry name" value="Znf_NHR/GATA"/>
</dbReference>
<dbReference type="GO" id="GO:0005634">
    <property type="term" value="C:nucleus"/>
    <property type="evidence" value="ECO:0007669"/>
    <property type="project" value="UniProtKB-SubCell"/>
</dbReference>
<dbReference type="PANTHER" id="PTHR10071">
    <property type="entry name" value="TRANSCRIPTION FACTOR GATA FAMILY MEMBER"/>
    <property type="match status" value="1"/>
</dbReference>
<keyword evidence="8" id="KW-0539">Nucleus</keyword>
<feature type="region of interest" description="Disordered" evidence="10">
    <location>
        <begin position="440"/>
        <end position="464"/>
    </location>
</feature>
<evidence type="ECO:0000256" key="2">
    <source>
        <dbReference type="ARBA" id="ARBA00022723"/>
    </source>
</evidence>
<evidence type="ECO:0000256" key="8">
    <source>
        <dbReference type="ARBA" id="ARBA00023242"/>
    </source>
</evidence>
<dbReference type="SMART" id="SM00401">
    <property type="entry name" value="ZnF_GATA"/>
    <property type="match status" value="1"/>
</dbReference>
<feature type="domain" description="GATA-type" evidence="11">
    <location>
        <begin position="295"/>
        <end position="348"/>
    </location>
</feature>
<evidence type="ECO:0000256" key="6">
    <source>
        <dbReference type="ARBA" id="ARBA00023125"/>
    </source>
</evidence>
<dbReference type="EMBL" id="GALX01003195">
    <property type="protein sequence ID" value="JAB65271.1"/>
    <property type="molecule type" value="Transcribed_RNA"/>
</dbReference>
<evidence type="ECO:0000256" key="5">
    <source>
        <dbReference type="ARBA" id="ARBA00023015"/>
    </source>
</evidence>
<feature type="compositionally biased region" description="Polar residues" evidence="10">
    <location>
        <begin position="69"/>
        <end position="81"/>
    </location>
</feature>
<dbReference type="GO" id="GO:0000978">
    <property type="term" value="F:RNA polymerase II cis-regulatory region sequence-specific DNA binding"/>
    <property type="evidence" value="ECO:0007669"/>
    <property type="project" value="TreeGrafter"/>
</dbReference>
<gene>
    <name evidence="12" type="primary">PNR</name>
</gene>
<organism evidence="12">
    <name type="scientific">Anoplophora glabripennis</name>
    <name type="common">Asian longhorn beetle</name>
    <name type="synonym">Anoplophora nobilis</name>
    <dbReference type="NCBI Taxonomy" id="217634"/>
    <lineage>
        <taxon>Eukaryota</taxon>
        <taxon>Metazoa</taxon>
        <taxon>Ecdysozoa</taxon>
        <taxon>Arthropoda</taxon>
        <taxon>Hexapoda</taxon>
        <taxon>Insecta</taxon>
        <taxon>Pterygota</taxon>
        <taxon>Neoptera</taxon>
        <taxon>Endopterygota</taxon>
        <taxon>Coleoptera</taxon>
        <taxon>Polyphaga</taxon>
        <taxon>Cucujiformia</taxon>
        <taxon>Chrysomeloidea</taxon>
        <taxon>Cerambycidae</taxon>
        <taxon>Lamiinae</taxon>
        <taxon>Lamiini</taxon>
        <taxon>Anoplophora</taxon>
    </lineage>
</organism>
<evidence type="ECO:0000313" key="12">
    <source>
        <dbReference type="EMBL" id="JAB65271.1"/>
    </source>
</evidence>
<accession>V5I9C1</accession>
<dbReference type="Gene3D" id="3.30.50.10">
    <property type="entry name" value="Erythroid Transcription Factor GATA-1, subunit A"/>
    <property type="match status" value="1"/>
</dbReference>
<evidence type="ECO:0000256" key="4">
    <source>
        <dbReference type="ARBA" id="ARBA00022833"/>
    </source>
</evidence>
<dbReference type="PRINTS" id="PR00619">
    <property type="entry name" value="GATAZNFINGER"/>
</dbReference>
<proteinExistence type="predicted"/>
<dbReference type="GO" id="GO:0000981">
    <property type="term" value="F:DNA-binding transcription factor activity, RNA polymerase II-specific"/>
    <property type="evidence" value="ECO:0007669"/>
    <property type="project" value="TreeGrafter"/>
</dbReference>
<evidence type="ECO:0000256" key="1">
    <source>
        <dbReference type="ARBA" id="ARBA00004123"/>
    </source>
</evidence>
<keyword evidence="4" id="KW-0862">Zinc</keyword>
<keyword evidence="6" id="KW-0238">DNA-binding</keyword>
<dbReference type="GO" id="GO:0045165">
    <property type="term" value="P:cell fate commitment"/>
    <property type="evidence" value="ECO:0007669"/>
    <property type="project" value="TreeGrafter"/>
</dbReference>
<dbReference type="InterPro" id="IPR039355">
    <property type="entry name" value="Transcription_factor_GATA"/>
</dbReference>
<comment type="subcellular location">
    <subcellularLocation>
        <location evidence="1">Nucleus</location>
    </subcellularLocation>
</comment>
<keyword evidence="2" id="KW-0479">Metal-binding</keyword>
<evidence type="ECO:0000259" key="11">
    <source>
        <dbReference type="PROSITE" id="PS50114"/>
    </source>
</evidence>
<dbReference type="PROSITE" id="PS00344">
    <property type="entry name" value="GATA_ZN_FINGER_1"/>
    <property type="match status" value="1"/>
</dbReference>
<feature type="region of interest" description="Disordered" evidence="10">
    <location>
        <begin position="342"/>
        <end position="366"/>
    </location>
</feature>
<dbReference type="Pfam" id="PF00320">
    <property type="entry name" value="GATA"/>
    <property type="match status" value="1"/>
</dbReference>
<keyword evidence="5" id="KW-0805">Transcription regulation</keyword>
<feature type="region of interest" description="Disordered" evidence="10">
    <location>
        <begin position="1"/>
        <end position="89"/>
    </location>
</feature>
<sequence>MTDSKMESNEEQQSSPQEVKPKVEEADQQEQQQPLPTTVIRRRVICDEGTIVENSEEQPTEVSTEEVVKTSSTPQEQSPTDQKQETESGQYPELLQTESQEQFTETKTYAVEVIAQEPYQNQSDYQQDIGYTTVQIEQLPSTVETQADYANLETAQYNNGYTNGPQYLTQHQYQDMYSIERAAGESPPANTLLYRDNDPNLASSRYQNSFDVSSSQQQSQVNLIQPGDTYYNSTANWTPTNASYQQYQGSTNMNISLHQPDSTQTYTGYTNATWSHGTMEDAQPHRTASQETGNRRNGISCANCKTQNTTLWRRNNQGEPVCNACGLYYKLHSVNRPLSMKKDGIQTRKRRPKNSSAANASASSHHLQRIPVQYNYNAQEIELPPDQYQLPMTATLYQQQQQQPQAYRQFTVEQLSRHLSNIPPLQPVIAEVEQASVITSTSQQTRFRQETEDDDGSSNPPSAS</sequence>
<evidence type="ECO:0000256" key="7">
    <source>
        <dbReference type="ARBA" id="ARBA00023163"/>
    </source>
</evidence>
<dbReference type="InterPro" id="IPR000679">
    <property type="entry name" value="Znf_GATA"/>
</dbReference>
<dbReference type="GO" id="GO:0045944">
    <property type="term" value="P:positive regulation of transcription by RNA polymerase II"/>
    <property type="evidence" value="ECO:0007669"/>
    <property type="project" value="TreeGrafter"/>
</dbReference>
<dbReference type="FunFam" id="3.30.50.10:FF:000032">
    <property type="entry name" value="Transcription factor GATA-3"/>
    <property type="match status" value="1"/>
</dbReference>
<evidence type="ECO:0000256" key="3">
    <source>
        <dbReference type="ARBA" id="ARBA00022771"/>
    </source>
</evidence>
<dbReference type="PANTHER" id="PTHR10071:SF281">
    <property type="entry name" value="BOX A-BINDING FACTOR-RELATED"/>
    <property type="match status" value="1"/>
</dbReference>
<protein>
    <submittedName>
        <fullName evidence="12">GATA-binding factor A</fullName>
    </submittedName>
</protein>
<dbReference type="PROSITE" id="PS50114">
    <property type="entry name" value="GATA_ZN_FINGER_2"/>
    <property type="match status" value="1"/>
</dbReference>
<dbReference type="GO" id="GO:0000122">
    <property type="term" value="P:negative regulation of transcription by RNA polymerase II"/>
    <property type="evidence" value="ECO:0007669"/>
    <property type="project" value="TreeGrafter"/>
</dbReference>
<name>V5I9C1_ANOGL</name>
<dbReference type="AlphaFoldDB" id="V5I9C1"/>
<evidence type="ECO:0000256" key="10">
    <source>
        <dbReference type="SAM" id="MobiDB-lite"/>
    </source>
</evidence>
<dbReference type="GO" id="GO:0008270">
    <property type="term" value="F:zinc ion binding"/>
    <property type="evidence" value="ECO:0007669"/>
    <property type="project" value="UniProtKB-KW"/>
</dbReference>
<feature type="compositionally biased region" description="Low complexity" evidence="10">
    <location>
        <begin position="354"/>
        <end position="364"/>
    </location>
</feature>
<dbReference type="SUPFAM" id="SSF57716">
    <property type="entry name" value="Glucocorticoid receptor-like (DNA-binding domain)"/>
    <property type="match status" value="1"/>
</dbReference>
<evidence type="ECO:0000256" key="9">
    <source>
        <dbReference type="PROSITE-ProRule" id="PRU00094"/>
    </source>
</evidence>
<keyword evidence="7" id="KW-0804">Transcription</keyword>